<keyword evidence="5" id="KW-1185">Reference proteome</keyword>
<name>A0A9X1IJP3_9GAMM</name>
<dbReference type="AlphaFoldDB" id="A0A9X1IJP3"/>
<feature type="domain" description="Rad50/SbcC-type AAA" evidence="3">
    <location>
        <begin position="5"/>
        <end position="213"/>
    </location>
</feature>
<comment type="caution">
    <text evidence="4">The sequence shown here is derived from an EMBL/GenBank/DDBJ whole genome shotgun (WGS) entry which is preliminary data.</text>
</comment>
<dbReference type="Gene3D" id="3.40.50.300">
    <property type="entry name" value="P-loop containing nucleotide triphosphate hydrolases"/>
    <property type="match status" value="2"/>
</dbReference>
<dbReference type="InterPro" id="IPR027417">
    <property type="entry name" value="P-loop_NTPase"/>
</dbReference>
<evidence type="ECO:0000256" key="1">
    <source>
        <dbReference type="SAM" id="Coils"/>
    </source>
</evidence>
<feature type="compositionally biased region" description="Basic and acidic residues" evidence="2">
    <location>
        <begin position="370"/>
        <end position="392"/>
    </location>
</feature>
<feature type="coiled-coil region" evidence="1">
    <location>
        <begin position="501"/>
        <end position="644"/>
    </location>
</feature>
<dbReference type="Proteomes" id="UP001139095">
    <property type="component" value="Unassembled WGS sequence"/>
</dbReference>
<feature type="coiled-coil region" evidence="1">
    <location>
        <begin position="849"/>
        <end position="876"/>
    </location>
</feature>
<keyword evidence="1" id="KW-0175">Coiled coil</keyword>
<dbReference type="SUPFAM" id="SSF52540">
    <property type="entry name" value="P-loop containing nucleoside triphosphate hydrolases"/>
    <property type="match status" value="1"/>
</dbReference>
<sequence>MKICKLRLKNLNSLKGEWEIDFTKAPFDEAGVFAIVGPTGAGKSTLLDAICLALYHETPRLKVSPSQNEVMTRHTAECLAEVEFEVKGKGYRAFWGQRRAHGKSEGKLQPMTCELSERDGAILTTKINDKIDKVAELTGLDFSRFTKSMLLAQGGFSAFLNASVNDRAELLEELTGTEIYGQLSKWVFEKHKTEKQAIASLSAMQEQIALLSEDDFSALQASEMAFGAKDKDSAHTLKIHQAYLTWRQQEQKLTQQQHQQQQALHKAKSALSAFEPEQKRLEQATIAQKLRPDFEKQQAIKQRLEQSQKDIKEYDAQLSSLTEQEECIDKKRQEATEQHKKSHEALVAFNRQVEQDIQPLLSQEATLGVQHKEASQRLESAREKRQAREGQHRALLDQKHGVDQACEKSNAILSQWQAPEKIENALSNWQHQVQSLVQDQQKVESLKQTIETSKQSHNDAHAAVTHLQTQHQQNQESTSNHESIATQARDAFMALSGQRDMAQWQQTLHQAEGAYRDAQSLWKQFVRYQEQIAQLTALDAHLLTLSQRIVDQQNELQRQRDAFRDQRQHQSALNKLVEAERHILALTSLRNNLQDDVPCPLCGSSQHDLPHATYETDSGLSSELEQLNQSLDALKRQGIQLSEEEKMTQREHATVTEQRVQFEQAVRTAEVELQEWLAVVAPDQTFDVIDEQRIRPLVQAAKEAWQALNDVSVEIKERHQACLQAEANLQEKQTEGVLLQQQLAKEESQYQLLTQSLETHTNTLQEVEKGIDQTQVSLFAEMQSLDVPERYLVVARDQGLMDGLSLLGEDIAQWRHSKRGHDALLKEQDQLQHAVQNAHQSLQESIDHHKDIETSVAALNAELEKVSEQVSEMLKGKSVAQWREEAESSLAASQTYRDQCDTEKQRLVQSMTSVRATLSTLGKTVDATQSEYNEAVLHWQAQLKAQNFASEATWLDAILTEEEYAQSETISKQLTDAVSQADVLCQQITKALEQLSESKPAADVMACLDQDALADIDSLEAKCRQLESQREDLHRQWGVVSQQLREEHRRRDQLKASAQQLTERREAFVHLERLNYVIGSADGAKFRRFAQSLTLDHLVYLANQHLTILHKRYQLVRQEDALSLAVVDVWQANATRDTKTLSGGESFLVSLALALALSDLVSHKTSIDSLFLDEGFGTLDTETLESALDALDNLHASGKTIGIISHISALKERIPVQIKLTKQSGLGTSRLSPEFAVSEACKR</sequence>
<dbReference type="PANTHER" id="PTHR32114">
    <property type="entry name" value="ABC TRANSPORTER ABCH.3"/>
    <property type="match status" value="1"/>
</dbReference>
<evidence type="ECO:0000313" key="5">
    <source>
        <dbReference type="Proteomes" id="UP001139095"/>
    </source>
</evidence>
<dbReference type="EMBL" id="JAJATW010000001">
    <property type="protein sequence ID" value="MCB5160522.1"/>
    <property type="molecule type" value="Genomic_DNA"/>
</dbReference>
<accession>A0A9X1IJP3</accession>
<dbReference type="PANTHER" id="PTHR32114:SF2">
    <property type="entry name" value="ABC TRANSPORTER ABCH.3"/>
    <property type="match status" value="1"/>
</dbReference>
<dbReference type="InterPro" id="IPR038729">
    <property type="entry name" value="Rad50/SbcC_AAA"/>
</dbReference>
<organism evidence="4 5">
    <name type="scientific">Marinomonas algarum</name>
    <dbReference type="NCBI Taxonomy" id="2883105"/>
    <lineage>
        <taxon>Bacteria</taxon>
        <taxon>Pseudomonadati</taxon>
        <taxon>Pseudomonadota</taxon>
        <taxon>Gammaproteobacteria</taxon>
        <taxon>Oceanospirillales</taxon>
        <taxon>Oceanospirillaceae</taxon>
        <taxon>Marinomonas</taxon>
    </lineage>
</organism>
<dbReference type="Pfam" id="PF13558">
    <property type="entry name" value="SbcC_Walker_B"/>
    <property type="match status" value="1"/>
</dbReference>
<evidence type="ECO:0000259" key="3">
    <source>
        <dbReference type="Pfam" id="PF13476"/>
    </source>
</evidence>
<reference evidence="4" key="1">
    <citation type="submission" date="2021-10" db="EMBL/GenBank/DDBJ databases">
        <title>Marinomonas pontica sp. nov., isolated from the Black Sea.</title>
        <authorList>
            <person name="Zhao L.-H."/>
            <person name="Xue J.-H."/>
        </authorList>
    </citation>
    <scope>NUCLEOTIDE SEQUENCE</scope>
    <source>
        <strain evidence="4">E8</strain>
    </source>
</reference>
<evidence type="ECO:0000313" key="4">
    <source>
        <dbReference type="EMBL" id="MCB5160522.1"/>
    </source>
</evidence>
<dbReference type="Pfam" id="PF13476">
    <property type="entry name" value="AAA_23"/>
    <property type="match status" value="1"/>
</dbReference>
<dbReference type="GO" id="GO:0006302">
    <property type="term" value="P:double-strand break repair"/>
    <property type="evidence" value="ECO:0007669"/>
    <property type="project" value="InterPro"/>
</dbReference>
<feature type="coiled-coil region" evidence="1">
    <location>
        <begin position="1009"/>
        <end position="1064"/>
    </location>
</feature>
<feature type="coiled-coil region" evidence="1">
    <location>
        <begin position="297"/>
        <end position="338"/>
    </location>
</feature>
<gene>
    <name evidence="4" type="ORF">LG368_01260</name>
</gene>
<proteinExistence type="predicted"/>
<dbReference type="GO" id="GO:0016887">
    <property type="term" value="F:ATP hydrolysis activity"/>
    <property type="evidence" value="ECO:0007669"/>
    <property type="project" value="InterPro"/>
</dbReference>
<feature type="region of interest" description="Disordered" evidence="2">
    <location>
        <begin position="364"/>
        <end position="392"/>
    </location>
</feature>
<protein>
    <submittedName>
        <fullName evidence="4">AAA family ATPase</fullName>
    </submittedName>
</protein>
<dbReference type="RefSeq" id="WP_226752901.1">
    <property type="nucleotide sequence ID" value="NZ_JAJATW010000001.1"/>
</dbReference>
<evidence type="ECO:0000256" key="2">
    <source>
        <dbReference type="SAM" id="MobiDB-lite"/>
    </source>
</evidence>